<feature type="compositionally biased region" description="Basic and acidic residues" evidence="6">
    <location>
        <begin position="93"/>
        <end position="103"/>
    </location>
</feature>
<evidence type="ECO:0000256" key="6">
    <source>
        <dbReference type="SAM" id="MobiDB-lite"/>
    </source>
</evidence>
<feature type="transmembrane region" description="Helical" evidence="7">
    <location>
        <begin position="215"/>
        <end position="233"/>
    </location>
</feature>
<feature type="region of interest" description="Disordered" evidence="6">
    <location>
        <begin position="83"/>
        <end position="103"/>
    </location>
</feature>
<keyword evidence="5 7" id="KW-0472">Membrane</keyword>
<evidence type="ECO:0008006" key="10">
    <source>
        <dbReference type="Google" id="ProtNLM"/>
    </source>
</evidence>
<sequence length="525" mass="56008">MRFGLFQLVLEDFHPGAHTLHGDVVAHHHDQVAIFGKFAQLAYGGDLLRRAEILVFDARKKGIESLVAPHSFGALRKRMVFPDRPRQCGHGQADGKAKDDRDKNTVGHAHAIANGNALRAGKWRRKSAQRRKPADHPSNPLQGRISLTKRSFCGTSTNPVRRLKRGETMAPITGNDRRPADARGKQAGLGSFAVRVLVLIALAASALLLWMLKDVALLLFAAILIAVILHAAASGLCKWLPLPKGVALALAGLLILAVLGLAGAIFGRELTRQLSQLADFLPEAWTAAQTWLADRGLSVTGESMIPGGQTIAGWLQDFAGIVTGVLTGLILAVVGGVYFAISPDSYRRGAVRLLPRGARGPVEDFFEKSGSALRRWLIARLAAMLIVGVIVYLGLMLIGVPSALALGIIAGFLEFVPFAGPILAALPGILLALTLGPQSFFLTVGLYVVVQQAEGNILTPLLLKQAVDLPPALTLFTLFLFGALFGIVGVLLAGPLTVVSYIAVKSLWMETALDEDVDYASEDSG</sequence>
<evidence type="ECO:0000256" key="7">
    <source>
        <dbReference type="SAM" id="Phobius"/>
    </source>
</evidence>
<gene>
    <name evidence="8" type="ORF">B5C34_09440</name>
</gene>
<dbReference type="PANTHER" id="PTHR21716:SF62">
    <property type="entry name" value="TRANSPORT PROTEIN YDBI-RELATED"/>
    <property type="match status" value="1"/>
</dbReference>
<dbReference type="PANTHER" id="PTHR21716">
    <property type="entry name" value="TRANSMEMBRANE PROTEIN"/>
    <property type="match status" value="1"/>
</dbReference>
<dbReference type="OrthoDB" id="5761230at2"/>
<feature type="transmembrane region" description="Helical" evidence="7">
    <location>
        <begin position="187"/>
        <end position="209"/>
    </location>
</feature>
<keyword evidence="3 7" id="KW-0812">Transmembrane</keyword>
<evidence type="ECO:0000313" key="8">
    <source>
        <dbReference type="EMBL" id="OWV33661.1"/>
    </source>
</evidence>
<comment type="similarity">
    <text evidence="2">Belongs to the autoinducer-2 exporter (AI-2E) (TC 2.A.86) family.</text>
</comment>
<feature type="transmembrane region" description="Helical" evidence="7">
    <location>
        <begin position="377"/>
        <end position="398"/>
    </location>
</feature>
<dbReference type="GO" id="GO:0055085">
    <property type="term" value="P:transmembrane transport"/>
    <property type="evidence" value="ECO:0007669"/>
    <property type="project" value="TreeGrafter"/>
</dbReference>
<feature type="region of interest" description="Disordered" evidence="6">
    <location>
        <begin position="118"/>
        <end position="144"/>
    </location>
</feature>
<comment type="caution">
    <text evidence="8">The sequence shown here is derived from an EMBL/GenBank/DDBJ whole genome shotgun (WGS) entry which is preliminary data.</text>
</comment>
<comment type="subcellular location">
    <subcellularLocation>
        <location evidence="1">Membrane</location>
        <topology evidence="1">Multi-pass membrane protein</topology>
    </subcellularLocation>
</comment>
<evidence type="ECO:0000313" key="9">
    <source>
        <dbReference type="Proteomes" id="UP000198462"/>
    </source>
</evidence>
<dbReference type="GO" id="GO:0016020">
    <property type="term" value="C:membrane"/>
    <property type="evidence" value="ECO:0007669"/>
    <property type="project" value="UniProtKB-SubCell"/>
</dbReference>
<feature type="transmembrane region" description="Helical" evidence="7">
    <location>
        <begin position="318"/>
        <end position="341"/>
    </location>
</feature>
<evidence type="ECO:0000256" key="1">
    <source>
        <dbReference type="ARBA" id="ARBA00004141"/>
    </source>
</evidence>
<protein>
    <recommendedName>
        <fullName evidence="10">AI-2E family transporter</fullName>
    </recommendedName>
</protein>
<dbReference type="EMBL" id="NFZT01000001">
    <property type="protein sequence ID" value="OWV33661.1"/>
    <property type="molecule type" value="Genomic_DNA"/>
</dbReference>
<keyword evidence="9" id="KW-1185">Reference proteome</keyword>
<feature type="transmembrane region" description="Helical" evidence="7">
    <location>
        <begin position="475"/>
        <end position="504"/>
    </location>
</feature>
<evidence type="ECO:0000256" key="2">
    <source>
        <dbReference type="ARBA" id="ARBA00009773"/>
    </source>
</evidence>
<proteinExistence type="inferred from homology"/>
<keyword evidence="4 7" id="KW-1133">Transmembrane helix</keyword>
<feature type="transmembrane region" description="Helical" evidence="7">
    <location>
        <begin position="245"/>
        <end position="266"/>
    </location>
</feature>
<dbReference type="Pfam" id="PF01594">
    <property type="entry name" value="AI-2E_transport"/>
    <property type="match status" value="1"/>
</dbReference>
<dbReference type="AlphaFoldDB" id="A0A219B5V8"/>
<evidence type="ECO:0000256" key="5">
    <source>
        <dbReference type="ARBA" id="ARBA00023136"/>
    </source>
</evidence>
<accession>A0A219B5V8</accession>
<feature type="transmembrane region" description="Helical" evidence="7">
    <location>
        <begin position="404"/>
        <end position="433"/>
    </location>
</feature>
<organism evidence="8 9">
    <name type="scientific">Pacificimonas flava</name>
    <dbReference type="NCBI Taxonomy" id="1234595"/>
    <lineage>
        <taxon>Bacteria</taxon>
        <taxon>Pseudomonadati</taxon>
        <taxon>Pseudomonadota</taxon>
        <taxon>Alphaproteobacteria</taxon>
        <taxon>Sphingomonadales</taxon>
        <taxon>Sphingosinicellaceae</taxon>
        <taxon>Pacificimonas</taxon>
    </lineage>
</organism>
<evidence type="ECO:0000256" key="4">
    <source>
        <dbReference type="ARBA" id="ARBA00022989"/>
    </source>
</evidence>
<evidence type="ECO:0000256" key="3">
    <source>
        <dbReference type="ARBA" id="ARBA00022692"/>
    </source>
</evidence>
<dbReference type="InterPro" id="IPR002549">
    <property type="entry name" value="AI-2E-like"/>
</dbReference>
<feature type="transmembrane region" description="Helical" evidence="7">
    <location>
        <begin position="440"/>
        <end position="463"/>
    </location>
</feature>
<feature type="compositionally biased region" description="Basic residues" evidence="6">
    <location>
        <begin position="121"/>
        <end position="133"/>
    </location>
</feature>
<name>A0A219B5V8_9SPHN</name>
<reference evidence="9" key="1">
    <citation type="submission" date="2017-05" db="EMBL/GenBank/DDBJ databases">
        <authorList>
            <person name="Lin X."/>
        </authorList>
    </citation>
    <scope>NUCLEOTIDE SEQUENCE [LARGE SCALE GENOMIC DNA]</scope>
    <source>
        <strain evidence="9">JLT2012</strain>
    </source>
</reference>
<dbReference type="Proteomes" id="UP000198462">
    <property type="component" value="Unassembled WGS sequence"/>
</dbReference>